<dbReference type="EMBL" id="CAAJGR010000048">
    <property type="protein sequence ID" value="VHO01411.1"/>
    <property type="molecule type" value="Genomic_DNA"/>
</dbReference>
<organism evidence="1">
    <name type="scientific">Rheinheimera sp. BAL341</name>
    <dbReference type="NCBI Taxonomy" id="1708203"/>
    <lineage>
        <taxon>Bacteria</taxon>
        <taxon>Pseudomonadati</taxon>
        <taxon>Pseudomonadota</taxon>
        <taxon>Gammaproteobacteria</taxon>
        <taxon>Chromatiales</taxon>
        <taxon>Chromatiaceae</taxon>
        <taxon>Rheinheimera</taxon>
    </lineage>
</organism>
<gene>
    <name evidence="1" type="ORF">BAL341_334</name>
</gene>
<accession>A0A486XJU6</accession>
<reference evidence="1" key="1">
    <citation type="submission" date="2019-04" db="EMBL/GenBank/DDBJ databases">
        <authorList>
            <person name="Brambilla D."/>
        </authorList>
    </citation>
    <scope>NUCLEOTIDE SEQUENCE</scope>
    <source>
        <strain evidence="1">BAL1</strain>
    </source>
</reference>
<dbReference type="AlphaFoldDB" id="A0A486XJU6"/>
<evidence type="ECO:0000313" key="1">
    <source>
        <dbReference type="EMBL" id="VHO01411.1"/>
    </source>
</evidence>
<name>A0A486XJU6_9GAMM</name>
<protein>
    <submittedName>
        <fullName evidence="1">Uncharacterized protein</fullName>
    </submittedName>
</protein>
<sequence length="38" mass="4492">MASPFLQFVAEFMYARRDTRKRLKIMFTVVANAIKKGR</sequence>
<proteinExistence type="predicted"/>